<reference evidence="2" key="1">
    <citation type="journal article" date="2009" name="PLoS Pathog.">
        <title>Genomic analyses of the microsporidian Nosema ceranae, an emergent pathogen of honey bees.</title>
        <authorList>
            <person name="Cornman R.S."/>
            <person name="Chen Y.P."/>
            <person name="Schatz M.C."/>
            <person name="Street C."/>
            <person name="Zhao Y."/>
            <person name="Desany B."/>
            <person name="Egholm M."/>
            <person name="Hutchison S."/>
            <person name="Pettis J.S."/>
            <person name="Lipkin W.I."/>
            <person name="Evans J.D."/>
        </authorList>
    </citation>
    <scope>NUCLEOTIDE SEQUENCE [LARGE SCALE GENOMIC DNA]</scope>
    <source>
        <strain evidence="2">BRL01</strain>
    </source>
</reference>
<dbReference type="HOGENOM" id="CLU_1928202_0_0_1"/>
<dbReference type="VEuPathDB" id="MicrosporidiaDB:NCER_102006"/>
<accession>C4VB74</accession>
<proteinExistence type="predicted"/>
<organism evidence="2">
    <name type="scientific">Vairimorpha ceranae (strain BRL01)</name>
    <name type="common">Microsporidian parasite</name>
    <name type="synonym">Nosema ceranae</name>
    <dbReference type="NCBI Taxonomy" id="578460"/>
    <lineage>
        <taxon>Eukaryota</taxon>
        <taxon>Fungi</taxon>
        <taxon>Fungi incertae sedis</taxon>
        <taxon>Microsporidia</taxon>
        <taxon>Nosematidae</taxon>
        <taxon>Vairimorpha</taxon>
    </lineage>
</organism>
<evidence type="ECO:0000313" key="2">
    <source>
        <dbReference type="Proteomes" id="UP000009082"/>
    </source>
</evidence>
<sequence length="131" mass="15013">MNLDQVKKEFLEKLKTYPFETDEEALSWGITDYKLNYASKPIPLETPFCIQPKKVNKKMASTSEILENDTIFSESTEDEYSSTDEIYHDDIVMNINLSIKSKLIIDSCNLTINRSKKYGLVGRNGIGKTTF</sequence>
<dbReference type="STRING" id="578460.C4VB74"/>
<dbReference type="AlphaFoldDB" id="C4VB74"/>
<dbReference type="Proteomes" id="UP000009082">
    <property type="component" value="Unassembled WGS sequence"/>
</dbReference>
<name>C4VB74_VAIC1</name>
<dbReference type="InterPro" id="IPR027417">
    <property type="entry name" value="P-loop_NTPase"/>
</dbReference>
<dbReference type="SUPFAM" id="SSF52540">
    <property type="entry name" value="P-loop containing nucleoside triphosphate hydrolases"/>
    <property type="match status" value="1"/>
</dbReference>
<dbReference type="InParanoid" id="C4VB74"/>
<dbReference type="Gene3D" id="3.40.50.300">
    <property type="entry name" value="P-loop containing nucleotide triphosphate hydrolases"/>
    <property type="match status" value="1"/>
</dbReference>
<protein>
    <recommendedName>
        <fullName evidence="3">ABC transporter domain-containing protein</fullName>
    </recommendedName>
</protein>
<gene>
    <name evidence="1" type="ORF">NCER_102006</name>
</gene>
<evidence type="ECO:0000313" key="1">
    <source>
        <dbReference type="EMBL" id="EEQ81527.1"/>
    </source>
</evidence>
<evidence type="ECO:0008006" key="3">
    <source>
        <dbReference type="Google" id="ProtNLM"/>
    </source>
</evidence>
<dbReference type="KEGG" id="nce:NCER_102006"/>
<dbReference type="EMBL" id="ACOL01000430">
    <property type="protein sequence ID" value="EEQ81527.1"/>
    <property type="molecule type" value="Genomic_DNA"/>
</dbReference>